<protein>
    <submittedName>
        <fullName evidence="1">Uncharacterized protein</fullName>
    </submittedName>
</protein>
<organism evidence="1 2">
    <name type="scientific">Alteromonas australica</name>
    <dbReference type="NCBI Taxonomy" id="589873"/>
    <lineage>
        <taxon>Bacteria</taxon>
        <taxon>Pseudomonadati</taxon>
        <taxon>Pseudomonadota</taxon>
        <taxon>Gammaproteobacteria</taxon>
        <taxon>Alteromonadales</taxon>
        <taxon>Alteromonadaceae</taxon>
        <taxon>Alteromonas/Salinimonas group</taxon>
        <taxon>Alteromonas</taxon>
    </lineage>
</organism>
<evidence type="ECO:0000313" key="2">
    <source>
        <dbReference type="Proteomes" id="UP000263517"/>
    </source>
</evidence>
<sequence>MDSEMVRATTLDYQFLLAGYYDDFNGARVIPNDDNRPSLSADYDHTKTHYGNPLNGEATTNTRYRWSYADRAQLGSNLVASASDKFLKNTSPAEWLTFDVMRQKADKWEGRAQLQYPDSNTNANKYEFGQAGTEGYISFCNGHDTAGSYTVPTGDNDASQGRATRSPYTIVNYDAGSTTAQATSGSTATAYGSNGGNFIQTTHLTGCWMGERNYDFNHFTTPHPDATENPELLYTPHRSPGGKPFLCIEARHLTDTGYIVSSVPRPAIAYDALLNSKQDNDTFGIRFAIQSLKGTSTSADGNAPKMVIHIGFPSGKSVDGEKGFDTNANTAAIEWNIDLGAATAANNGLGGTYDYTNTMTSWDGSAYDASSLWIDLEFVIDYTNNRYTVYRDGTAIKNTSGTDGPFTMNNNSETSSAFTPSQMRGYQIETMPQSSATNSIFTLMLDRVGLYQSLSERADGTQMPPIDSMQINSPVNGVSTMVLKIADDPGMNTSTGAVGLRDQDYTHFLNSIFRGEVNDWSLLLFHQNLNRPLWWGLLEGMNIKQGPKTRMLTLRARDPLSLLERQVPLWELGQGAANDSEEGTTYWTQESQTFNTAFYLGASSLRTLRPTIGLHKDDSYVVRTDQRTQVLSGHPIQMYNNEDTDGPNNIEDDYAGVAAIGFSQVVSSGDTRVFLRGNPGYTTSSSITITGTANHNCSSKTPQAVGTWTQDGETYQYLDFDAGDLPYVQDANTKYVYAGKYLWNG</sequence>
<accession>A0A350P4I2</accession>
<reference evidence="1 2" key="1">
    <citation type="journal article" date="2018" name="Nat. Biotechnol.">
        <title>A standardized bacterial taxonomy based on genome phylogeny substantially revises the tree of life.</title>
        <authorList>
            <person name="Parks D.H."/>
            <person name="Chuvochina M."/>
            <person name="Waite D.W."/>
            <person name="Rinke C."/>
            <person name="Skarshewski A."/>
            <person name="Chaumeil P.A."/>
            <person name="Hugenholtz P."/>
        </authorList>
    </citation>
    <scope>NUCLEOTIDE SEQUENCE [LARGE SCALE GENOMIC DNA]</scope>
    <source>
        <strain evidence="1">UBA11978</strain>
    </source>
</reference>
<gene>
    <name evidence="1" type="ORF">DCW74_10750</name>
</gene>
<name>A0A350P4I2_9ALTE</name>
<dbReference type="EMBL" id="DNAN01000381">
    <property type="protein sequence ID" value="HAW76199.1"/>
    <property type="molecule type" value="Genomic_DNA"/>
</dbReference>
<comment type="caution">
    <text evidence="1">The sequence shown here is derived from an EMBL/GenBank/DDBJ whole genome shotgun (WGS) entry which is preliminary data.</text>
</comment>
<dbReference type="Proteomes" id="UP000263517">
    <property type="component" value="Unassembled WGS sequence"/>
</dbReference>
<proteinExistence type="predicted"/>
<evidence type="ECO:0000313" key="1">
    <source>
        <dbReference type="EMBL" id="HAW76199.1"/>
    </source>
</evidence>
<dbReference type="AlphaFoldDB" id="A0A350P4I2"/>
<feature type="non-terminal residue" evidence="1">
    <location>
        <position position="745"/>
    </location>
</feature>